<dbReference type="Pfam" id="PF13286">
    <property type="entry name" value="HD_assoc"/>
    <property type="match status" value="1"/>
</dbReference>
<dbReference type="CDD" id="cd00077">
    <property type="entry name" value="HDc"/>
    <property type="match status" value="1"/>
</dbReference>
<dbReference type="Pfam" id="PF01966">
    <property type="entry name" value="HD"/>
    <property type="match status" value="1"/>
</dbReference>
<dbReference type="Gene3D" id="1.10.3210.10">
    <property type="entry name" value="Hypothetical protein af1432"/>
    <property type="match status" value="1"/>
</dbReference>
<dbReference type="InterPro" id="IPR051094">
    <property type="entry name" value="Diverse_Catalytic_Enzymes"/>
</dbReference>
<evidence type="ECO:0000256" key="1">
    <source>
        <dbReference type="ARBA" id="ARBA00022801"/>
    </source>
</evidence>
<dbReference type="RefSeq" id="WP_073075631.1">
    <property type="nucleotide sequence ID" value="NZ_FQXV01000001.1"/>
</dbReference>
<dbReference type="EMBL" id="FQXV01000001">
    <property type="protein sequence ID" value="SHH48214.1"/>
    <property type="molecule type" value="Genomic_DNA"/>
</dbReference>
<dbReference type="PANTHER" id="PTHR35795">
    <property type="entry name" value="SLR1885 PROTEIN"/>
    <property type="match status" value="1"/>
</dbReference>
<comment type="similarity">
    <text evidence="2">Belongs to the dGTPase family. Type 2 subfamily.</text>
</comment>
<dbReference type="SUPFAM" id="SSF109604">
    <property type="entry name" value="HD-domain/PDEase-like"/>
    <property type="match status" value="1"/>
</dbReference>
<gene>
    <name evidence="4" type="ORF">SAMN02745823_00026</name>
</gene>
<evidence type="ECO:0000256" key="2">
    <source>
        <dbReference type="HAMAP-Rule" id="MF_01212"/>
    </source>
</evidence>
<proteinExistence type="inferred from homology"/>
<evidence type="ECO:0000313" key="4">
    <source>
        <dbReference type="EMBL" id="SHH48214.1"/>
    </source>
</evidence>
<dbReference type="InterPro" id="IPR023023">
    <property type="entry name" value="dNTPase_2"/>
</dbReference>
<protein>
    <recommendedName>
        <fullName evidence="2">Deoxyguanosinetriphosphate triphosphohydrolase-like protein</fullName>
    </recommendedName>
</protein>
<dbReference type="OrthoDB" id="9803619at2"/>
<dbReference type="PROSITE" id="PS51831">
    <property type="entry name" value="HD"/>
    <property type="match status" value="1"/>
</dbReference>
<dbReference type="GO" id="GO:0016793">
    <property type="term" value="F:triphosphoric monoester hydrolase activity"/>
    <property type="evidence" value="ECO:0007669"/>
    <property type="project" value="InterPro"/>
</dbReference>
<dbReference type="InterPro" id="IPR003607">
    <property type="entry name" value="HD/PDEase_dom"/>
</dbReference>
<dbReference type="Proteomes" id="UP000183995">
    <property type="component" value="Unassembled WGS sequence"/>
</dbReference>
<sequence>MPNFREKREALERRLISPQGVRAENSKGRAVPETESDVRTCFQRDMDRIIHSKSFRRLMHKTQVFLQPEGDHYRTRLTHTFEVSRIARTIARALELSEDLTEAIALGHDLGHTPFGHAGERAMNDILKEDGGFRHAEQSLRVVDRVEKDGRGLNLTYEVRDGILNHTSGGAPETLEGQVVRIADRAAYINHDVDDALRAGILKESDIPEEFICALGDTYSARIDTIIMDIITASLDSGTICMSPGISFVFDSFHSFMFQNVYTNVQAKSEEKKVYGILNGIFEYYVKNPDKLPGDFKRLAETDGLRRAVADYVSGMTDKYAVYQFSELFIPEAWQVR</sequence>
<dbReference type="PANTHER" id="PTHR35795:SF1">
    <property type="entry name" value="BIS(5'-NUCLEOSYL)-TETRAPHOSPHATASE, SYMMETRICAL"/>
    <property type="match status" value="1"/>
</dbReference>
<reference evidence="4 5" key="1">
    <citation type="submission" date="2016-11" db="EMBL/GenBank/DDBJ databases">
        <authorList>
            <person name="Jaros S."/>
            <person name="Januszkiewicz K."/>
            <person name="Wedrychowicz H."/>
        </authorList>
    </citation>
    <scope>NUCLEOTIDE SEQUENCE [LARGE SCALE GENOMIC DNA]</scope>
    <source>
        <strain evidence="4 5">DSM 10068</strain>
    </source>
</reference>
<dbReference type="STRING" id="1123282.SAMN02745823_00026"/>
<dbReference type="InterPro" id="IPR006674">
    <property type="entry name" value="HD_domain"/>
</dbReference>
<dbReference type="InterPro" id="IPR026875">
    <property type="entry name" value="PHydrolase_assoc_dom"/>
</dbReference>
<evidence type="ECO:0000259" key="3">
    <source>
        <dbReference type="PROSITE" id="PS51831"/>
    </source>
</evidence>
<accession>A0A1M5TBY1</accession>
<keyword evidence="5" id="KW-1185">Reference proteome</keyword>
<dbReference type="SMART" id="SM00471">
    <property type="entry name" value="HDc"/>
    <property type="match status" value="1"/>
</dbReference>
<dbReference type="InterPro" id="IPR006261">
    <property type="entry name" value="dGTPase"/>
</dbReference>
<name>A0A1M5TBY1_9FIRM</name>
<organism evidence="4 5">
    <name type="scientific">Sporobacter termitidis DSM 10068</name>
    <dbReference type="NCBI Taxonomy" id="1123282"/>
    <lineage>
        <taxon>Bacteria</taxon>
        <taxon>Bacillati</taxon>
        <taxon>Bacillota</taxon>
        <taxon>Clostridia</taxon>
        <taxon>Eubacteriales</taxon>
        <taxon>Oscillospiraceae</taxon>
        <taxon>Sporobacter</taxon>
    </lineage>
</organism>
<dbReference type="AlphaFoldDB" id="A0A1M5TBY1"/>
<dbReference type="NCBIfam" id="TIGR01353">
    <property type="entry name" value="dGTP_triPase"/>
    <property type="match status" value="1"/>
</dbReference>
<dbReference type="NCBIfam" id="NF002327">
    <property type="entry name" value="PRK01286.1-2"/>
    <property type="match status" value="1"/>
</dbReference>
<feature type="domain" description="HD" evidence="3">
    <location>
        <begin position="76"/>
        <end position="189"/>
    </location>
</feature>
<keyword evidence="1 2" id="KW-0378">Hydrolase</keyword>
<dbReference type="HAMAP" id="MF_01212">
    <property type="entry name" value="dGTPase_type2"/>
    <property type="match status" value="1"/>
</dbReference>
<evidence type="ECO:0000313" key="5">
    <source>
        <dbReference type="Proteomes" id="UP000183995"/>
    </source>
</evidence>